<dbReference type="RefSeq" id="WP_354016321.1">
    <property type="nucleotide sequence ID" value="NZ_JBEWTB010000002.1"/>
</dbReference>
<dbReference type="Gene3D" id="6.10.280.80">
    <property type="entry name" value="NCX, peripheral helical region"/>
    <property type="match status" value="1"/>
</dbReference>
<dbReference type="InterPro" id="IPR004837">
    <property type="entry name" value="NaCa_Exmemb"/>
</dbReference>
<dbReference type="Proteomes" id="UP001549366">
    <property type="component" value="Unassembled WGS sequence"/>
</dbReference>
<feature type="transmembrane region" description="Helical" evidence="5">
    <location>
        <begin position="324"/>
        <end position="343"/>
    </location>
</feature>
<comment type="subcellular location">
    <subcellularLocation>
        <location evidence="1">Membrane</location>
        <topology evidence="1">Multi-pass membrane protein</topology>
    </subcellularLocation>
</comment>
<keyword evidence="2 5" id="KW-0812">Transmembrane</keyword>
<feature type="transmembrane region" description="Helical" evidence="5">
    <location>
        <begin position="108"/>
        <end position="124"/>
    </location>
</feature>
<accession>A0ABV2SFR3</accession>
<feature type="transmembrane region" description="Helical" evidence="5">
    <location>
        <begin position="283"/>
        <end position="303"/>
    </location>
</feature>
<organism evidence="7 8">
    <name type="scientific">Endozoicomonas lisbonensis</name>
    <dbReference type="NCBI Taxonomy" id="3120522"/>
    <lineage>
        <taxon>Bacteria</taxon>
        <taxon>Pseudomonadati</taxon>
        <taxon>Pseudomonadota</taxon>
        <taxon>Gammaproteobacteria</taxon>
        <taxon>Oceanospirillales</taxon>
        <taxon>Endozoicomonadaceae</taxon>
        <taxon>Endozoicomonas</taxon>
    </lineage>
</organism>
<keyword evidence="4 5" id="KW-0472">Membrane</keyword>
<gene>
    <name evidence="7" type="ORF">V5J35_001799</name>
</gene>
<sequence length="344" mass="36302">MLSTVTHLLAIALGFVALSRSADRLVEVSSTLAFRLGMSMLTIGMTIVAFGTSAPELAVSAVAALEGSGSIAIGNALGSNIINTGLVLSVCGLVTPLVFSHRILSHEMPLLMIVSGVTFLLMADQMLSRFDGYVLSMGLIAYVIYLTKRNDNQNNEQNNEQNNNDSDSDVVILPLSTSRSIVEVIAMLVILIGSSKLLVWGATELARSFGVSEMVIGLTVIAFGTSLPELAAALACVKKGLFDMLLAMIIGSNIFNLLGVLAIPSLLSGDLPLEALAITRDSMAMLGLTSLLLIIAISALISSRRSYLTDTGVGVNFECTVSRFKSGLILAGFVVYMVVLAMTF</sequence>
<dbReference type="EMBL" id="JBEWTB010000002">
    <property type="protein sequence ID" value="MET4756607.1"/>
    <property type="molecule type" value="Genomic_DNA"/>
</dbReference>
<evidence type="ECO:0000313" key="7">
    <source>
        <dbReference type="EMBL" id="MET4756607.1"/>
    </source>
</evidence>
<name>A0ABV2SFR3_9GAMM</name>
<dbReference type="Gene3D" id="1.20.1420.30">
    <property type="entry name" value="NCX, central ion-binding region"/>
    <property type="match status" value="1"/>
</dbReference>
<evidence type="ECO:0000256" key="5">
    <source>
        <dbReference type="SAM" id="Phobius"/>
    </source>
</evidence>
<evidence type="ECO:0000256" key="2">
    <source>
        <dbReference type="ARBA" id="ARBA00022692"/>
    </source>
</evidence>
<feature type="domain" description="Sodium/calcium exchanger membrane region" evidence="6">
    <location>
        <begin position="182"/>
        <end position="340"/>
    </location>
</feature>
<proteinExistence type="predicted"/>
<dbReference type="NCBIfam" id="TIGR00367">
    <property type="entry name" value="calcium/sodium antiporter"/>
    <property type="match status" value="1"/>
</dbReference>
<feature type="transmembrane region" description="Helical" evidence="5">
    <location>
        <begin position="130"/>
        <end position="147"/>
    </location>
</feature>
<feature type="transmembrane region" description="Helical" evidence="5">
    <location>
        <begin position="214"/>
        <end position="237"/>
    </location>
</feature>
<dbReference type="Pfam" id="PF01699">
    <property type="entry name" value="Na_Ca_ex"/>
    <property type="match status" value="2"/>
</dbReference>
<keyword evidence="8" id="KW-1185">Reference proteome</keyword>
<comment type="caution">
    <text evidence="7">The sequence shown here is derived from an EMBL/GenBank/DDBJ whole genome shotgun (WGS) entry which is preliminary data.</text>
</comment>
<protein>
    <submittedName>
        <fullName evidence="7">Cation:H+ antiporter</fullName>
    </submittedName>
</protein>
<evidence type="ECO:0000256" key="3">
    <source>
        <dbReference type="ARBA" id="ARBA00022989"/>
    </source>
</evidence>
<evidence type="ECO:0000259" key="6">
    <source>
        <dbReference type="Pfam" id="PF01699"/>
    </source>
</evidence>
<dbReference type="InterPro" id="IPR044880">
    <property type="entry name" value="NCX_ion-bd_dom_sf"/>
</dbReference>
<feature type="transmembrane region" description="Helical" evidence="5">
    <location>
        <begin position="32"/>
        <end position="50"/>
    </location>
</feature>
<feature type="transmembrane region" description="Helical" evidence="5">
    <location>
        <begin position="244"/>
        <end position="263"/>
    </location>
</feature>
<feature type="transmembrane region" description="Helical" evidence="5">
    <location>
        <begin position="181"/>
        <end position="202"/>
    </location>
</feature>
<evidence type="ECO:0000256" key="1">
    <source>
        <dbReference type="ARBA" id="ARBA00004141"/>
    </source>
</evidence>
<reference evidence="7 8" key="1">
    <citation type="submission" date="2024-06" db="EMBL/GenBank/DDBJ databases">
        <title>Genomic Encyclopedia of Type Strains, Phase V (KMG-V): Genome sequencing to study the core and pangenomes of soil and plant-associated prokaryotes.</title>
        <authorList>
            <person name="Whitman W."/>
        </authorList>
    </citation>
    <scope>NUCLEOTIDE SEQUENCE [LARGE SCALE GENOMIC DNA]</scope>
    <source>
        <strain evidence="7 8">NE40</strain>
    </source>
</reference>
<feature type="domain" description="Sodium/calcium exchanger membrane region" evidence="6">
    <location>
        <begin position="8"/>
        <end position="147"/>
    </location>
</feature>
<dbReference type="InterPro" id="IPR004481">
    <property type="entry name" value="K/Na/Ca-exchanger"/>
</dbReference>
<evidence type="ECO:0000256" key="4">
    <source>
        <dbReference type="ARBA" id="ARBA00023136"/>
    </source>
</evidence>
<dbReference type="PANTHER" id="PTHR10846">
    <property type="entry name" value="SODIUM/POTASSIUM/CALCIUM EXCHANGER"/>
    <property type="match status" value="1"/>
</dbReference>
<evidence type="ECO:0000313" key="8">
    <source>
        <dbReference type="Proteomes" id="UP001549366"/>
    </source>
</evidence>
<dbReference type="PANTHER" id="PTHR10846:SF8">
    <property type="entry name" value="INNER MEMBRANE PROTEIN YRBG"/>
    <property type="match status" value="1"/>
</dbReference>
<keyword evidence="3 5" id="KW-1133">Transmembrane helix</keyword>